<evidence type="ECO:0000313" key="2">
    <source>
        <dbReference type="Proteomes" id="UP000276417"/>
    </source>
</evidence>
<name>A0A3G8YKX0_9DEIO</name>
<protein>
    <submittedName>
        <fullName evidence="1">Uncharacterized protein</fullName>
    </submittedName>
</protein>
<accession>A0A3G8YKX0</accession>
<dbReference type="RefSeq" id="WP_124875811.1">
    <property type="nucleotide sequence ID" value="NZ_CP034188.1"/>
</dbReference>
<geneLocation type="plasmid" evidence="1 2">
    <name>unnamed4</name>
</geneLocation>
<keyword evidence="1" id="KW-0614">Plasmid</keyword>
<sequence length="160" mass="18215">MIDFVERYDEMHYGLMLWQYSFEKDFASDWAEWLRDIDWHIHSGGKPTDKNAPEMPSPMDYVPRRPAQIVDISTASSIATQIGQMVDRMNKMTEDKTFSMTTVARLVEVMSADLTQAALEVITNDESLRDTLLDAVAGRWKLIQLSELAGKRPASGQREG</sequence>
<dbReference type="KEGG" id="dph:EHF33_20640"/>
<evidence type="ECO:0000313" key="1">
    <source>
        <dbReference type="EMBL" id="AZI45320.1"/>
    </source>
</evidence>
<gene>
    <name evidence="1" type="ORF">EHF33_20640</name>
</gene>
<reference evidence="1 2" key="1">
    <citation type="submission" date="2018-11" db="EMBL/GenBank/DDBJ databases">
        <title>Deinococcus shelandsis sp. nov., isolated from South Shetland Islands soil of Antarctica.</title>
        <authorList>
            <person name="Tian J."/>
        </authorList>
    </citation>
    <scope>NUCLEOTIDE SEQUENCE [LARGE SCALE GENOMIC DNA]</scope>
    <source>
        <strain evidence="1 2">S14-83T</strain>
        <plasmid evidence="1 2">unnamed4</plasmid>
    </source>
</reference>
<keyword evidence="2" id="KW-1185">Reference proteome</keyword>
<dbReference type="Proteomes" id="UP000276417">
    <property type="component" value="Plasmid unnamed4"/>
</dbReference>
<dbReference type="OrthoDB" id="72466at2"/>
<proteinExistence type="predicted"/>
<dbReference type="AlphaFoldDB" id="A0A3G8YKX0"/>
<dbReference type="EMBL" id="CP034188">
    <property type="protein sequence ID" value="AZI45320.1"/>
    <property type="molecule type" value="Genomic_DNA"/>
</dbReference>
<organism evidence="1 2">
    <name type="scientific">Deinococcus psychrotolerans</name>
    <dbReference type="NCBI Taxonomy" id="2489213"/>
    <lineage>
        <taxon>Bacteria</taxon>
        <taxon>Thermotogati</taxon>
        <taxon>Deinococcota</taxon>
        <taxon>Deinococci</taxon>
        <taxon>Deinococcales</taxon>
        <taxon>Deinococcaceae</taxon>
        <taxon>Deinococcus</taxon>
    </lineage>
</organism>